<accession>A0A8A3PQK9</accession>
<reference evidence="2" key="1">
    <citation type="submission" date="2020-10" db="EMBL/GenBank/DDBJ databases">
        <title>Genome Sequence of Monilinia vaccinii-corymbosi Sheds Light on Mummy Berry Disease Infection of Blueberry and Mating Type.</title>
        <authorList>
            <person name="Yow A.G."/>
            <person name="Zhang Y."/>
            <person name="Bansal K."/>
            <person name="Eacker S.M."/>
            <person name="Sullivan S."/>
            <person name="Liachko I."/>
            <person name="Cubeta M.A."/>
            <person name="Rollins J.A."/>
            <person name="Ashrafi H."/>
        </authorList>
    </citation>
    <scope>NUCLEOTIDE SEQUENCE</scope>
    <source>
        <strain evidence="2">RL-1</strain>
    </source>
</reference>
<organism evidence="2 3">
    <name type="scientific">Monilinia vaccinii-corymbosi</name>
    <dbReference type="NCBI Taxonomy" id="61207"/>
    <lineage>
        <taxon>Eukaryota</taxon>
        <taxon>Fungi</taxon>
        <taxon>Dikarya</taxon>
        <taxon>Ascomycota</taxon>
        <taxon>Pezizomycotina</taxon>
        <taxon>Leotiomycetes</taxon>
        <taxon>Helotiales</taxon>
        <taxon>Sclerotiniaceae</taxon>
        <taxon>Monilinia</taxon>
    </lineage>
</organism>
<feature type="compositionally biased region" description="Basic and acidic residues" evidence="1">
    <location>
        <begin position="12"/>
        <end position="40"/>
    </location>
</feature>
<evidence type="ECO:0000256" key="1">
    <source>
        <dbReference type="SAM" id="MobiDB-lite"/>
    </source>
</evidence>
<sequence>MARAGILIGRADGPEAGRASPHDHEKSPQEGRDGETELAMKLHLPPSYSNTPIF</sequence>
<dbReference type="AlphaFoldDB" id="A0A8A3PQK9"/>
<keyword evidence="3" id="KW-1185">Reference proteome</keyword>
<name>A0A8A3PQK9_9HELO</name>
<protein>
    <submittedName>
        <fullName evidence="2">Uncharacterized protein</fullName>
    </submittedName>
</protein>
<proteinExistence type="predicted"/>
<evidence type="ECO:0000313" key="3">
    <source>
        <dbReference type="Proteomes" id="UP000672032"/>
    </source>
</evidence>
<gene>
    <name evidence="2" type="ORF">DSL72_009528</name>
</gene>
<dbReference type="EMBL" id="CP063412">
    <property type="protein sequence ID" value="QSZ37430.1"/>
    <property type="molecule type" value="Genomic_DNA"/>
</dbReference>
<evidence type="ECO:0000313" key="2">
    <source>
        <dbReference type="EMBL" id="QSZ37430.1"/>
    </source>
</evidence>
<feature type="region of interest" description="Disordered" evidence="1">
    <location>
        <begin position="1"/>
        <end position="54"/>
    </location>
</feature>
<dbReference type="Proteomes" id="UP000672032">
    <property type="component" value="Chromosome 8"/>
</dbReference>